<reference evidence="2 3" key="1">
    <citation type="journal article" date="2019" name="Nat. Microbiol.">
        <title>Genomic variation and strain-specific functional adaptation in the human gut microbiome during early life.</title>
        <authorList>
            <person name="Vatanen T."/>
            <person name="Plichta D.R."/>
            <person name="Somani J."/>
            <person name="Munch P.C."/>
            <person name="Arthur T.D."/>
            <person name="Hall A.B."/>
            <person name="Rudolf S."/>
            <person name="Oakeley E.J."/>
            <person name="Ke X."/>
            <person name="Young R.A."/>
            <person name="Haiser H.J."/>
            <person name="Kolde R."/>
            <person name="Yassour M."/>
            <person name="Luopajarvi K."/>
            <person name="Siljander H."/>
            <person name="Virtanen S.M."/>
            <person name="Ilonen J."/>
            <person name="Uibo R."/>
            <person name="Tillmann V."/>
            <person name="Mokurov S."/>
            <person name="Dorshakova N."/>
            <person name="Porter J.A."/>
            <person name="McHardy A.C."/>
            <person name="Lahdesmaki H."/>
            <person name="Vlamakis H."/>
            <person name="Huttenhower C."/>
            <person name="Knip M."/>
            <person name="Xavier R.J."/>
        </authorList>
    </citation>
    <scope>NUCLEOTIDE SEQUENCE [LARGE SCALE GENOMIC DNA]</scope>
    <source>
        <strain evidence="2 3">RJX1047</strain>
    </source>
</reference>
<evidence type="ECO:0000313" key="2">
    <source>
        <dbReference type="EMBL" id="TDA76098.1"/>
    </source>
</evidence>
<evidence type="ECO:0000256" key="1">
    <source>
        <dbReference type="SAM" id="Phobius"/>
    </source>
</evidence>
<feature type="transmembrane region" description="Helical" evidence="1">
    <location>
        <begin position="23"/>
        <end position="45"/>
    </location>
</feature>
<dbReference type="RefSeq" id="WP_132140514.1">
    <property type="nucleotide sequence ID" value="NZ_CAXSRD010000011.1"/>
</dbReference>
<organism evidence="2 3">
    <name type="scientific">Phocaeicola dorei</name>
    <dbReference type="NCBI Taxonomy" id="357276"/>
    <lineage>
        <taxon>Bacteria</taxon>
        <taxon>Pseudomonadati</taxon>
        <taxon>Bacteroidota</taxon>
        <taxon>Bacteroidia</taxon>
        <taxon>Bacteroidales</taxon>
        <taxon>Bacteroidaceae</taxon>
        <taxon>Phocaeicola</taxon>
    </lineage>
</organism>
<proteinExistence type="predicted"/>
<keyword evidence="1" id="KW-0472">Membrane</keyword>
<keyword evidence="1" id="KW-1133">Transmembrane helix</keyword>
<dbReference type="AlphaFoldDB" id="A0A4R4GH87"/>
<comment type="caution">
    <text evidence="2">The sequence shown here is derived from an EMBL/GenBank/DDBJ whole genome shotgun (WGS) entry which is preliminary data.</text>
</comment>
<keyword evidence="1" id="KW-0812">Transmembrane</keyword>
<dbReference type="Proteomes" id="UP000294527">
    <property type="component" value="Unassembled WGS sequence"/>
</dbReference>
<protein>
    <submittedName>
        <fullName evidence="2">Uncharacterized protein</fullName>
    </submittedName>
</protein>
<accession>A0A4R4GH87</accession>
<name>A0A4R4GH87_9BACT</name>
<evidence type="ECO:0000313" key="3">
    <source>
        <dbReference type="Proteomes" id="UP000294527"/>
    </source>
</evidence>
<dbReference type="Pfam" id="PF14305">
    <property type="entry name" value="ATPgrasp_TupA"/>
    <property type="match status" value="1"/>
</dbReference>
<gene>
    <name evidence="2" type="ORF">E1I98_06910</name>
</gene>
<sequence>MLSHPFKQFPFVRMDFYEVNKRLYFGEFTFTLAGLSCCSQVFFFLEE</sequence>
<dbReference type="EMBL" id="SLTU01000001">
    <property type="protein sequence ID" value="TDA76098.1"/>
    <property type="molecule type" value="Genomic_DNA"/>
</dbReference>
<dbReference type="InterPro" id="IPR029465">
    <property type="entry name" value="ATPgrasp_TupA"/>
</dbReference>